<dbReference type="GO" id="GO:0005737">
    <property type="term" value="C:cytoplasm"/>
    <property type="evidence" value="ECO:0007669"/>
    <property type="project" value="UniProtKB-SubCell"/>
</dbReference>
<evidence type="ECO:0000313" key="14">
    <source>
        <dbReference type="Proteomes" id="UP000559987"/>
    </source>
</evidence>
<dbReference type="InterPro" id="IPR000897">
    <property type="entry name" value="SRP54_GTPase_dom"/>
</dbReference>
<comment type="caution">
    <text evidence="13">The sequence shown here is derived from an EMBL/GenBank/DDBJ whole genome shotgun (WGS) entry which is preliminary data.</text>
</comment>
<keyword evidence="6 10" id="KW-0472">Membrane</keyword>
<dbReference type="Gene3D" id="1.20.120.140">
    <property type="entry name" value="Signal recognition particle SRP54, nucleotide-binding domain"/>
    <property type="match status" value="1"/>
</dbReference>
<dbReference type="Pfam" id="PF02881">
    <property type="entry name" value="SRP54_N"/>
    <property type="match status" value="1"/>
</dbReference>
<keyword evidence="7 10" id="KW-0675">Receptor</keyword>
<dbReference type="SMART" id="SM00962">
    <property type="entry name" value="SRP54"/>
    <property type="match status" value="1"/>
</dbReference>
<evidence type="ECO:0000256" key="10">
    <source>
        <dbReference type="HAMAP-Rule" id="MF_00920"/>
    </source>
</evidence>
<dbReference type="FunFam" id="1.20.120.140:FF:000002">
    <property type="entry name" value="Signal recognition particle receptor FtsY"/>
    <property type="match status" value="1"/>
</dbReference>
<dbReference type="Pfam" id="PF00448">
    <property type="entry name" value="SRP54"/>
    <property type="match status" value="1"/>
</dbReference>
<feature type="binding site" evidence="10">
    <location>
        <begin position="227"/>
        <end position="231"/>
    </location>
    <ligand>
        <name>GTP</name>
        <dbReference type="ChEBI" id="CHEBI:37565"/>
    </ligand>
</feature>
<evidence type="ECO:0000256" key="5">
    <source>
        <dbReference type="ARBA" id="ARBA00023134"/>
    </source>
</evidence>
<comment type="subcellular location">
    <subcellularLocation>
        <location evidence="10">Cell membrane</location>
        <topology evidence="10">Peripheral membrane protein</topology>
        <orientation evidence="10">Cytoplasmic side</orientation>
    </subcellularLocation>
    <subcellularLocation>
        <location evidence="10">Cytoplasm</location>
    </subcellularLocation>
</comment>
<dbReference type="InterPro" id="IPR004390">
    <property type="entry name" value="SR_rcpt_FtsY"/>
</dbReference>
<comment type="catalytic activity">
    <reaction evidence="8 10">
        <text>GTP + H2O = GDP + phosphate + H(+)</text>
        <dbReference type="Rhea" id="RHEA:19669"/>
        <dbReference type="ChEBI" id="CHEBI:15377"/>
        <dbReference type="ChEBI" id="CHEBI:15378"/>
        <dbReference type="ChEBI" id="CHEBI:37565"/>
        <dbReference type="ChEBI" id="CHEBI:43474"/>
        <dbReference type="ChEBI" id="CHEBI:58189"/>
        <dbReference type="EC" id="3.6.5.4"/>
    </reaction>
</comment>
<evidence type="ECO:0000256" key="9">
    <source>
        <dbReference type="ARBA" id="ARBA00053570"/>
    </source>
</evidence>
<evidence type="ECO:0000259" key="12">
    <source>
        <dbReference type="PROSITE" id="PS00300"/>
    </source>
</evidence>
<keyword evidence="5 10" id="KW-0342">GTP-binding</keyword>
<dbReference type="InterPro" id="IPR003593">
    <property type="entry name" value="AAA+_ATPase"/>
</dbReference>
<dbReference type="CDD" id="cd17874">
    <property type="entry name" value="FtsY"/>
    <property type="match status" value="1"/>
</dbReference>
<evidence type="ECO:0000256" key="6">
    <source>
        <dbReference type="ARBA" id="ARBA00023136"/>
    </source>
</evidence>
<dbReference type="SMART" id="SM00382">
    <property type="entry name" value="AAA"/>
    <property type="match status" value="1"/>
</dbReference>
<dbReference type="EMBL" id="JACHXZ010000004">
    <property type="protein sequence ID" value="MBB3169899.1"/>
    <property type="molecule type" value="Genomic_DNA"/>
</dbReference>
<keyword evidence="4 10" id="KW-0378">Hydrolase</keyword>
<keyword evidence="2 10" id="KW-0963">Cytoplasm</keyword>
<dbReference type="SMART" id="SM00963">
    <property type="entry name" value="SRP54_N"/>
    <property type="match status" value="1"/>
</dbReference>
<dbReference type="AlphaFoldDB" id="A0A839UTZ5"/>
<dbReference type="GO" id="GO:0005525">
    <property type="term" value="F:GTP binding"/>
    <property type="evidence" value="ECO:0007669"/>
    <property type="project" value="UniProtKB-UniRule"/>
</dbReference>
<evidence type="ECO:0000256" key="2">
    <source>
        <dbReference type="ARBA" id="ARBA00022490"/>
    </source>
</evidence>
<reference evidence="13 14" key="1">
    <citation type="submission" date="2020-08" db="EMBL/GenBank/DDBJ databases">
        <title>Genomic Encyclopedia of Type Strains, Phase III (KMG-III): the genomes of soil and plant-associated and newly described type strains.</title>
        <authorList>
            <person name="Whitman W."/>
        </authorList>
    </citation>
    <scope>NUCLEOTIDE SEQUENCE [LARGE SCALE GENOMIC DNA]</scope>
    <source>
        <strain evidence="13 14">CECT 8571</strain>
    </source>
</reference>
<dbReference type="NCBIfam" id="TIGR00064">
    <property type="entry name" value="ftsY"/>
    <property type="match status" value="1"/>
</dbReference>
<dbReference type="SUPFAM" id="SSF52540">
    <property type="entry name" value="P-loop containing nucleoside triphosphate hydrolases"/>
    <property type="match status" value="1"/>
</dbReference>
<keyword evidence="1 10" id="KW-1003">Cell membrane</keyword>
<feature type="binding site" evidence="10">
    <location>
        <begin position="291"/>
        <end position="294"/>
    </location>
    <ligand>
        <name>GTP</name>
        <dbReference type="ChEBI" id="CHEBI:37565"/>
    </ligand>
</feature>
<keyword evidence="14" id="KW-1185">Reference proteome</keyword>
<dbReference type="PROSITE" id="PS00300">
    <property type="entry name" value="SRP54"/>
    <property type="match status" value="1"/>
</dbReference>
<dbReference type="RefSeq" id="WP_183911382.1">
    <property type="nucleotide sequence ID" value="NZ_JACHXZ010000004.1"/>
</dbReference>
<dbReference type="InterPro" id="IPR036225">
    <property type="entry name" value="SRP/SRP_N"/>
</dbReference>
<dbReference type="PANTHER" id="PTHR43134:SF1">
    <property type="entry name" value="SIGNAL RECOGNITION PARTICLE RECEPTOR SUBUNIT ALPHA"/>
    <property type="match status" value="1"/>
</dbReference>
<dbReference type="InterPro" id="IPR027417">
    <property type="entry name" value="P-loop_NTPase"/>
</dbReference>
<evidence type="ECO:0000313" key="13">
    <source>
        <dbReference type="EMBL" id="MBB3169899.1"/>
    </source>
</evidence>
<organism evidence="13 14">
    <name type="scientific">Simiduia aestuariiviva</name>
    <dbReference type="NCBI Taxonomy" id="1510459"/>
    <lineage>
        <taxon>Bacteria</taxon>
        <taxon>Pseudomonadati</taxon>
        <taxon>Pseudomonadota</taxon>
        <taxon>Gammaproteobacteria</taxon>
        <taxon>Cellvibrionales</taxon>
        <taxon>Cellvibrionaceae</taxon>
        <taxon>Simiduia</taxon>
    </lineage>
</organism>
<evidence type="ECO:0000256" key="4">
    <source>
        <dbReference type="ARBA" id="ARBA00022801"/>
    </source>
</evidence>
<dbReference type="GO" id="GO:0003924">
    <property type="term" value="F:GTPase activity"/>
    <property type="evidence" value="ECO:0007669"/>
    <property type="project" value="UniProtKB-UniRule"/>
</dbReference>
<comment type="function">
    <text evidence="9 10">Involved in targeting and insertion of nascent membrane proteins into the cytoplasmic membrane. Acts as a receptor for the complex formed by the signal recognition particle (SRP) and the ribosome-nascent chain (RNC). Interaction with SRP-RNC leads to the transfer of the RNC complex to the Sec translocase for insertion into the membrane, the hydrolysis of GTP by both Ffh and FtsY, and the dissociation of the SRP-FtsY complex into the individual components.</text>
</comment>
<dbReference type="HAMAP" id="MF_00920">
    <property type="entry name" value="FtsY"/>
    <property type="match status" value="1"/>
</dbReference>
<dbReference type="SUPFAM" id="SSF47364">
    <property type="entry name" value="Domain of the SRP/SRP receptor G-proteins"/>
    <property type="match status" value="1"/>
</dbReference>
<comment type="similarity">
    <text evidence="10">Belongs to the GTP-binding SRP family. FtsY subfamily.</text>
</comment>
<protein>
    <recommendedName>
        <fullName evidence="10">Signal recognition particle receptor FtsY</fullName>
        <shortName evidence="10">SRP receptor</shortName>
        <ecNumber evidence="10">3.6.5.4</ecNumber>
    </recommendedName>
</protein>
<dbReference type="EC" id="3.6.5.4" evidence="10"/>
<accession>A0A839UTZ5</accession>
<feature type="region of interest" description="Disordered" evidence="11">
    <location>
        <begin position="1"/>
        <end position="28"/>
    </location>
</feature>
<feature type="binding site" evidence="10">
    <location>
        <begin position="145"/>
        <end position="152"/>
    </location>
    <ligand>
        <name>GTP</name>
        <dbReference type="ChEBI" id="CHEBI:37565"/>
    </ligand>
</feature>
<feature type="domain" description="SRP54-type proteins GTP-binding" evidence="12">
    <location>
        <begin position="312"/>
        <end position="325"/>
    </location>
</feature>
<keyword evidence="3 10" id="KW-0547">Nucleotide-binding</keyword>
<dbReference type="FunFam" id="3.40.50.300:FF:000053">
    <property type="entry name" value="Signal recognition particle receptor FtsY"/>
    <property type="match status" value="1"/>
</dbReference>
<comment type="subunit">
    <text evidence="10">Part of the signal recognition particle protein translocation system, which is composed of SRP and FtsY. SRP is a ribonucleoprotein composed of Ffh and a 4.5S RNA molecule.</text>
</comment>
<dbReference type="PANTHER" id="PTHR43134">
    <property type="entry name" value="SIGNAL RECOGNITION PARTICLE RECEPTOR SUBUNIT ALPHA"/>
    <property type="match status" value="1"/>
</dbReference>
<name>A0A839UTZ5_9GAMM</name>
<dbReference type="GO" id="GO:0005047">
    <property type="term" value="F:signal recognition particle binding"/>
    <property type="evidence" value="ECO:0007669"/>
    <property type="project" value="TreeGrafter"/>
</dbReference>
<dbReference type="InterPro" id="IPR042101">
    <property type="entry name" value="SRP54_N_sf"/>
</dbReference>
<sequence>MFSKLFKKKDTVAPPEDASQGVDPAAESVAQPVDKPSLFARIRAGLTRTRSQFAEGLGNLFLGKKEIDDELLEDLESQLLVADVGIDATTEIIESLTDRVARKELGNPEALLHALRDALQALLEPVEQPLVIDTSKKPYVILVVGVNGVGKTTTIGKLAKRLQGEGHKVMLAAGDTFRAAAVEQLQVWGERNQVPVVAQHTGADSASVIYDAIASAQSRDIDVVIADTAGRLHNKSNLMEELAKVKRVMAKLDDSAPHEVLLVLDAGTGQNALSQAQEFIKAAGVSGVALTKLDGTAKGGVIFALSKKFGLPVRFIGVGEGVDDLQPFAAEPFIAGLFGDKAGGE</sequence>
<evidence type="ECO:0000256" key="11">
    <source>
        <dbReference type="SAM" id="MobiDB-lite"/>
    </source>
</evidence>
<dbReference type="GO" id="GO:0006614">
    <property type="term" value="P:SRP-dependent cotranslational protein targeting to membrane"/>
    <property type="evidence" value="ECO:0007669"/>
    <property type="project" value="InterPro"/>
</dbReference>
<evidence type="ECO:0000256" key="1">
    <source>
        <dbReference type="ARBA" id="ARBA00022475"/>
    </source>
</evidence>
<dbReference type="InterPro" id="IPR013822">
    <property type="entry name" value="Signal_recog_particl_SRP54_hlx"/>
</dbReference>
<dbReference type="Gene3D" id="3.40.50.300">
    <property type="entry name" value="P-loop containing nucleotide triphosphate hydrolases"/>
    <property type="match status" value="1"/>
</dbReference>
<gene>
    <name evidence="10" type="primary">ftsY</name>
    <name evidence="13" type="ORF">FHS30_003112</name>
</gene>
<dbReference type="Proteomes" id="UP000559987">
    <property type="component" value="Unassembled WGS sequence"/>
</dbReference>
<evidence type="ECO:0000256" key="3">
    <source>
        <dbReference type="ARBA" id="ARBA00022741"/>
    </source>
</evidence>
<evidence type="ECO:0000256" key="8">
    <source>
        <dbReference type="ARBA" id="ARBA00048027"/>
    </source>
</evidence>
<evidence type="ECO:0000256" key="7">
    <source>
        <dbReference type="ARBA" id="ARBA00023170"/>
    </source>
</evidence>
<dbReference type="GO" id="GO:0005886">
    <property type="term" value="C:plasma membrane"/>
    <property type="evidence" value="ECO:0007669"/>
    <property type="project" value="UniProtKB-SubCell"/>
</dbReference>
<proteinExistence type="inferred from homology"/>